<dbReference type="GeneID" id="40314479"/>
<feature type="compositionally biased region" description="Basic and acidic residues" evidence="1">
    <location>
        <begin position="550"/>
        <end position="563"/>
    </location>
</feature>
<name>A0A3R7NTS4_9TRYP</name>
<dbReference type="InterPro" id="IPR032675">
    <property type="entry name" value="LRR_dom_sf"/>
</dbReference>
<proteinExistence type="predicted"/>
<protein>
    <submittedName>
        <fullName evidence="2">Uncharacterized protein</fullName>
    </submittedName>
</protein>
<evidence type="ECO:0000256" key="1">
    <source>
        <dbReference type="SAM" id="MobiDB-lite"/>
    </source>
</evidence>
<feature type="region of interest" description="Disordered" evidence="1">
    <location>
        <begin position="541"/>
        <end position="565"/>
    </location>
</feature>
<evidence type="ECO:0000313" key="3">
    <source>
        <dbReference type="Proteomes" id="UP000284403"/>
    </source>
</evidence>
<dbReference type="SUPFAM" id="SSF52047">
    <property type="entry name" value="RNI-like"/>
    <property type="match status" value="1"/>
</dbReference>
<dbReference type="Proteomes" id="UP000284403">
    <property type="component" value="Unassembled WGS sequence"/>
</dbReference>
<dbReference type="EMBL" id="MKKU01000023">
    <property type="protein sequence ID" value="RNF26905.1"/>
    <property type="molecule type" value="Genomic_DNA"/>
</dbReference>
<feature type="compositionally biased region" description="Polar residues" evidence="1">
    <location>
        <begin position="101"/>
        <end position="110"/>
    </location>
</feature>
<dbReference type="Gene3D" id="3.80.10.10">
    <property type="entry name" value="Ribonuclease Inhibitor"/>
    <property type="match status" value="1"/>
</dbReference>
<organism evidence="2 3">
    <name type="scientific">Trypanosoma conorhini</name>
    <dbReference type="NCBI Taxonomy" id="83891"/>
    <lineage>
        <taxon>Eukaryota</taxon>
        <taxon>Discoba</taxon>
        <taxon>Euglenozoa</taxon>
        <taxon>Kinetoplastea</taxon>
        <taxon>Metakinetoplastina</taxon>
        <taxon>Trypanosomatida</taxon>
        <taxon>Trypanosomatidae</taxon>
        <taxon>Trypanosoma</taxon>
    </lineage>
</organism>
<evidence type="ECO:0000313" key="2">
    <source>
        <dbReference type="EMBL" id="RNF26905.1"/>
    </source>
</evidence>
<accession>A0A3R7NTS4</accession>
<feature type="region of interest" description="Disordered" evidence="1">
    <location>
        <begin position="89"/>
        <end position="111"/>
    </location>
</feature>
<reference evidence="2 3" key="1">
    <citation type="journal article" date="2018" name="BMC Genomics">
        <title>Genomic comparison of Trypanosoma conorhini and Trypanosoma rangeli to Trypanosoma cruzi strains of high and low virulence.</title>
        <authorList>
            <person name="Bradwell K.R."/>
            <person name="Koparde V.N."/>
            <person name="Matveyev A.V."/>
            <person name="Serrano M.G."/>
            <person name="Alves J.M."/>
            <person name="Parikh H."/>
            <person name="Huang B."/>
            <person name="Lee V."/>
            <person name="Espinosa-Alvarez O."/>
            <person name="Ortiz P.A."/>
            <person name="Costa-Martins A.G."/>
            <person name="Teixeira M.M."/>
            <person name="Buck G.A."/>
        </authorList>
    </citation>
    <scope>NUCLEOTIDE SEQUENCE [LARGE SCALE GENOMIC DNA]</scope>
    <source>
        <strain evidence="2 3">025E</strain>
    </source>
</reference>
<comment type="caution">
    <text evidence="2">The sequence shown here is derived from an EMBL/GenBank/DDBJ whole genome shotgun (WGS) entry which is preliminary data.</text>
</comment>
<gene>
    <name evidence="2" type="ORF">Tco025E_00868</name>
</gene>
<keyword evidence="3" id="KW-1185">Reference proteome</keyword>
<sequence>MVEHQVLFVGCLAVTLTELRVKGNVFPQKAPSSGGARFFVRMAVLPTQGSGTEERMGEFVDSSVHPLSSAEMAEDLLIPLMLERALPLPAAADDDNPPHATQEQNSQNDLNAPDAVAAGEVKGNGDKDITNNVAEVRGDGSRQIGVELHLEFTIVRGSMQSIIAHRTVVIDSLFNVANENCGVVNARVAAAAALRSSSLWGQGTPSPAADQSLSLAEANEDAFCSGLELQFIVRALDMSEPVRVMLAAEREARALLRMPQNGLQTTFLFPALRLPYGALPLLVLYQYYRRFYEWLLQKTLHLSEHVVKLLSVDENCGGSYRWSAVSVVDMRPTLLGEDALAPLLATLYHCPSLCALLLDQNGAGDFTCYWLSALFHKHRYLSEVSLCRNNIYECGAEQLLRLTRRNKRLTRVDASGNPCSPRILGRIRCVTEMNQETLRKDPFNAASILYAYATSPASFAPAITKKALTLWAMLSVAPLKAADGAFAGERPSMIPQAALAPLLNEVMRTVALKMSALIRDPFVCMVFSDIETQWRLAASAPREAAPPVPAKEDGAKKAGHGQEGDDVAPTVGVEELYSFSFLRVVLVTMRSMTREGDWVESATVLQCIGRRQKEIGVVADDYRAALKVFIEALITVCGREPVDVEHSTAFLQCLAVGVRTCLAV</sequence>
<dbReference type="RefSeq" id="XP_029232111.1">
    <property type="nucleotide sequence ID" value="XM_029367807.1"/>
</dbReference>
<dbReference type="AlphaFoldDB" id="A0A3R7NTS4"/>
<dbReference type="OrthoDB" id="120976at2759"/>